<gene>
    <name evidence="1" type="ORF">F5891DRAFT_1128900</name>
</gene>
<dbReference type="EMBL" id="JABBWK010000031">
    <property type="protein sequence ID" value="KAG1899749.1"/>
    <property type="molecule type" value="Genomic_DNA"/>
</dbReference>
<evidence type="ECO:0008006" key="3">
    <source>
        <dbReference type="Google" id="ProtNLM"/>
    </source>
</evidence>
<dbReference type="Proteomes" id="UP001195769">
    <property type="component" value="Unassembled WGS sequence"/>
</dbReference>
<reference evidence="1" key="1">
    <citation type="journal article" date="2020" name="New Phytol.">
        <title>Comparative genomics reveals dynamic genome evolution in host specialist ectomycorrhizal fungi.</title>
        <authorList>
            <person name="Lofgren L.A."/>
            <person name="Nguyen N.H."/>
            <person name="Vilgalys R."/>
            <person name="Ruytinx J."/>
            <person name="Liao H.L."/>
            <person name="Branco S."/>
            <person name="Kuo A."/>
            <person name="LaButti K."/>
            <person name="Lipzen A."/>
            <person name="Andreopoulos W."/>
            <person name="Pangilinan J."/>
            <person name="Riley R."/>
            <person name="Hundley H."/>
            <person name="Na H."/>
            <person name="Barry K."/>
            <person name="Grigoriev I.V."/>
            <person name="Stajich J.E."/>
            <person name="Kennedy P.G."/>
        </authorList>
    </citation>
    <scope>NUCLEOTIDE SEQUENCE</scope>
    <source>
        <strain evidence="1">FC203</strain>
    </source>
</reference>
<evidence type="ECO:0000313" key="2">
    <source>
        <dbReference type="Proteomes" id="UP001195769"/>
    </source>
</evidence>
<organism evidence="1 2">
    <name type="scientific">Suillus fuscotomentosus</name>
    <dbReference type="NCBI Taxonomy" id="1912939"/>
    <lineage>
        <taxon>Eukaryota</taxon>
        <taxon>Fungi</taxon>
        <taxon>Dikarya</taxon>
        <taxon>Basidiomycota</taxon>
        <taxon>Agaricomycotina</taxon>
        <taxon>Agaricomycetes</taxon>
        <taxon>Agaricomycetidae</taxon>
        <taxon>Boletales</taxon>
        <taxon>Suillineae</taxon>
        <taxon>Suillaceae</taxon>
        <taxon>Suillus</taxon>
    </lineage>
</organism>
<comment type="caution">
    <text evidence="1">The sequence shown here is derived from an EMBL/GenBank/DDBJ whole genome shotgun (WGS) entry which is preliminary data.</text>
</comment>
<proteinExistence type="predicted"/>
<name>A0AAD4E797_9AGAM</name>
<keyword evidence="2" id="KW-1185">Reference proteome</keyword>
<sequence length="402" mass="46499">MSESLAGHQPQFADECVIVEVFCRAPVYDNIFSYISPRELVRLGHSCHAAYAASKDYSRRAFNINRHLSGFISQPLLFRSLQARTGTLIAGSNALQFLDRTVYDEADMDMYVHPGHAREVMDYIVEKEGYEFKPHSRQPQDYRKIVSDKWDNTRIRQDYQIKGVKSVLSLEKHGSDGGHQKIQVIECTMSPFDTIINFHSTCVMNFIAFDAAYSLYPIATFEDRSTLQVWRARPLHDVSVAIKYGQRGFQWLSALPLGDTSLSASFYPHVTRTVGDRYTWKMSLDIQGIDLRPQMSSSSTLFQFDPVICNSWSLLERDEEMATVYEPIQSAIFRYNYTTTNALLHLDLCWVQFLPIVHYNIPYLTVSHVHWYTSKVDETRKYKQTCAVQMRHPYRNISFVID</sequence>
<accession>A0AAD4E797</accession>
<protein>
    <recommendedName>
        <fullName evidence="3">F-box protein</fullName>
    </recommendedName>
</protein>
<evidence type="ECO:0000313" key="1">
    <source>
        <dbReference type="EMBL" id="KAG1899749.1"/>
    </source>
</evidence>
<dbReference type="GeneID" id="64658629"/>
<dbReference type="AlphaFoldDB" id="A0AAD4E797"/>
<dbReference type="RefSeq" id="XP_041225325.1">
    <property type="nucleotide sequence ID" value="XM_041364331.1"/>
</dbReference>